<dbReference type="CDD" id="cd24122">
    <property type="entry name" value="ASKHA_NBD_PanK-II_Pank1-like"/>
    <property type="match status" value="1"/>
</dbReference>
<evidence type="ECO:0000313" key="13">
    <source>
        <dbReference type="Proteomes" id="UP000887568"/>
    </source>
</evidence>
<keyword evidence="6" id="KW-0808">Transferase</keyword>
<organism evidence="12 13">
    <name type="scientific">Patiria miniata</name>
    <name type="common">Bat star</name>
    <name type="synonym">Asterina miniata</name>
    <dbReference type="NCBI Taxonomy" id="46514"/>
    <lineage>
        <taxon>Eukaryota</taxon>
        <taxon>Metazoa</taxon>
        <taxon>Echinodermata</taxon>
        <taxon>Eleutherozoa</taxon>
        <taxon>Asterozoa</taxon>
        <taxon>Asteroidea</taxon>
        <taxon>Valvatacea</taxon>
        <taxon>Valvatida</taxon>
        <taxon>Asterinidae</taxon>
        <taxon>Patiria</taxon>
    </lineage>
</organism>
<dbReference type="PANTHER" id="PTHR12280:SF30">
    <property type="entry name" value="FUMBLE"/>
    <property type="match status" value="1"/>
</dbReference>
<evidence type="ECO:0000256" key="1">
    <source>
        <dbReference type="ARBA" id="ARBA00001206"/>
    </source>
</evidence>
<comment type="catalytic activity">
    <reaction evidence="1">
        <text>(R)-pantothenate + ATP = (R)-4'-phosphopantothenate + ADP + H(+)</text>
        <dbReference type="Rhea" id="RHEA:16373"/>
        <dbReference type="ChEBI" id="CHEBI:10986"/>
        <dbReference type="ChEBI" id="CHEBI:15378"/>
        <dbReference type="ChEBI" id="CHEBI:29032"/>
        <dbReference type="ChEBI" id="CHEBI:30616"/>
        <dbReference type="ChEBI" id="CHEBI:456216"/>
        <dbReference type="EC" id="2.7.1.33"/>
    </reaction>
</comment>
<dbReference type="GO" id="GO:0005829">
    <property type="term" value="C:cytosol"/>
    <property type="evidence" value="ECO:0007669"/>
    <property type="project" value="TreeGrafter"/>
</dbReference>
<reference evidence="12" key="1">
    <citation type="submission" date="2022-11" db="UniProtKB">
        <authorList>
            <consortium name="EnsemblMetazoa"/>
        </authorList>
    </citation>
    <scope>IDENTIFICATION</scope>
</reference>
<keyword evidence="13" id="KW-1185">Reference proteome</keyword>
<dbReference type="Proteomes" id="UP000887568">
    <property type="component" value="Unplaced"/>
</dbReference>
<dbReference type="RefSeq" id="XP_038070862.1">
    <property type="nucleotide sequence ID" value="XM_038214934.1"/>
</dbReference>
<dbReference type="OrthoDB" id="275583at2759"/>
<dbReference type="AlphaFoldDB" id="A0A914B492"/>
<protein>
    <recommendedName>
        <fullName evidence="4">pantothenate kinase</fullName>
        <ecNumber evidence="4">2.7.1.33</ecNumber>
    </recommendedName>
</protein>
<dbReference type="OMA" id="WSKGAKQ"/>
<dbReference type="EC" id="2.7.1.33" evidence="4"/>
<dbReference type="GO" id="GO:0015937">
    <property type="term" value="P:coenzyme A biosynthetic process"/>
    <property type="evidence" value="ECO:0007669"/>
    <property type="project" value="UniProtKB-KW"/>
</dbReference>
<dbReference type="Gene3D" id="3.30.420.40">
    <property type="match status" value="1"/>
</dbReference>
<keyword evidence="8" id="KW-0418">Kinase</keyword>
<dbReference type="GO" id="GO:0005634">
    <property type="term" value="C:nucleus"/>
    <property type="evidence" value="ECO:0007669"/>
    <property type="project" value="TreeGrafter"/>
</dbReference>
<dbReference type="InterPro" id="IPR043129">
    <property type="entry name" value="ATPase_NBD"/>
</dbReference>
<dbReference type="NCBIfam" id="TIGR00555">
    <property type="entry name" value="panK_eukar"/>
    <property type="match status" value="1"/>
</dbReference>
<dbReference type="GeneID" id="119739840"/>
<evidence type="ECO:0000256" key="4">
    <source>
        <dbReference type="ARBA" id="ARBA00012102"/>
    </source>
</evidence>
<evidence type="ECO:0000256" key="8">
    <source>
        <dbReference type="ARBA" id="ARBA00022777"/>
    </source>
</evidence>
<comment type="subcellular location">
    <subcellularLocation>
        <location evidence="2">Cytoplasm</location>
    </subcellularLocation>
</comment>
<evidence type="ECO:0000256" key="9">
    <source>
        <dbReference type="ARBA" id="ARBA00022840"/>
    </source>
</evidence>
<dbReference type="Pfam" id="PF03630">
    <property type="entry name" value="Fumble"/>
    <property type="match status" value="1"/>
</dbReference>
<comment type="similarity">
    <text evidence="11">Belongs to the type II pantothenate kinase family.</text>
</comment>
<dbReference type="GO" id="GO:0004594">
    <property type="term" value="F:pantothenate kinase activity"/>
    <property type="evidence" value="ECO:0007669"/>
    <property type="project" value="UniProtKB-EC"/>
</dbReference>
<evidence type="ECO:0000256" key="7">
    <source>
        <dbReference type="ARBA" id="ARBA00022741"/>
    </source>
</evidence>
<evidence type="ECO:0000256" key="2">
    <source>
        <dbReference type="ARBA" id="ARBA00004496"/>
    </source>
</evidence>
<name>A0A914B492_PATMI</name>
<evidence type="ECO:0000256" key="11">
    <source>
        <dbReference type="ARBA" id="ARBA00060870"/>
    </source>
</evidence>
<dbReference type="GO" id="GO:0005524">
    <property type="term" value="F:ATP binding"/>
    <property type="evidence" value="ECO:0007669"/>
    <property type="project" value="UniProtKB-KW"/>
</dbReference>
<keyword evidence="10" id="KW-0173">Coenzyme A biosynthesis</keyword>
<evidence type="ECO:0000256" key="10">
    <source>
        <dbReference type="ARBA" id="ARBA00022993"/>
    </source>
</evidence>
<dbReference type="PANTHER" id="PTHR12280">
    <property type="entry name" value="PANTOTHENATE KINASE"/>
    <property type="match status" value="1"/>
</dbReference>
<dbReference type="InterPro" id="IPR004567">
    <property type="entry name" value="Type_II_PanK"/>
</dbReference>
<sequence length="421" mass="46865">MVFDYSFTLKAKSYDDSFRVSTWAKTKCVGCWYYAVISFKISVEIAMPWFGMDIGGSLAKLVYFEPADFNLEDEDTELEPEALYKIHHYLRYNTAYGSTGIRDVHLEVRDVTVLGHKGSIHFIRFPTTSMSLFLDMVKEKKLSSLADTIHATGGGAYKFEQDFKEIVNMSLQKHDELACLLRGIHFMDRILPNECYYYKNTDAFNSEASEKVPYDFRDPYPYLAVNIGSGVSILAVYSQDNFKRVAGSSLGGGTFLGLCCLLTGCETFEEAIELASQGDSTKVDKSVRDIYGTDYNRFGLPGSVVASSFCCMGIKEKREAASKKDLARATLVTITNNIGSIAGMTALNEGIERIVFVGNFLRVNPISMKLLSYAMDFWSNGSRKALFLQHEGYFGAVGAFLELIGYDGDRNGNGEICNGVI</sequence>
<dbReference type="Gene3D" id="3.30.420.510">
    <property type="match status" value="1"/>
</dbReference>
<comment type="pathway">
    <text evidence="3">Cofactor biosynthesis; coenzyme A biosynthesis; CoA from (R)-pantothenate: step 1/5.</text>
</comment>
<proteinExistence type="inferred from homology"/>
<keyword evidence="9" id="KW-0067">ATP-binding</keyword>
<evidence type="ECO:0000256" key="5">
    <source>
        <dbReference type="ARBA" id="ARBA00022490"/>
    </source>
</evidence>
<accession>A0A914B492</accession>
<dbReference type="SUPFAM" id="SSF53067">
    <property type="entry name" value="Actin-like ATPase domain"/>
    <property type="match status" value="2"/>
</dbReference>
<keyword evidence="5" id="KW-0963">Cytoplasm</keyword>
<evidence type="ECO:0000256" key="3">
    <source>
        <dbReference type="ARBA" id="ARBA00005225"/>
    </source>
</evidence>
<evidence type="ECO:0000256" key="6">
    <source>
        <dbReference type="ARBA" id="ARBA00022679"/>
    </source>
</evidence>
<dbReference type="EnsemblMetazoa" id="XM_038214934.1">
    <property type="protein sequence ID" value="XP_038070862.1"/>
    <property type="gene ID" value="LOC119739840"/>
</dbReference>
<keyword evidence="7" id="KW-0547">Nucleotide-binding</keyword>
<dbReference type="FunFam" id="3.30.420.40:FF:000025">
    <property type="entry name" value="pantothenate kinase 2, mitochondrial"/>
    <property type="match status" value="1"/>
</dbReference>
<evidence type="ECO:0000313" key="12">
    <source>
        <dbReference type="EnsemblMetazoa" id="XP_038070862.1"/>
    </source>
</evidence>